<dbReference type="AlphaFoldDB" id="A0A2S8S478"/>
<keyword evidence="11" id="KW-1185">Reference proteome</keyword>
<feature type="disulfide bond" evidence="8">
    <location>
        <begin position="221"/>
        <end position="228"/>
    </location>
</feature>
<dbReference type="RefSeq" id="WP_105515850.1">
    <property type="nucleotide sequence ID" value="NZ_PVEP01000008.1"/>
</dbReference>
<dbReference type="GO" id="GO:0030288">
    <property type="term" value="C:outer membrane-bounded periplasmic space"/>
    <property type="evidence" value="ECO:0007669"/>
    <property type="project" value="InterPro"/>
</dbReference>
<keyword evidence="3 9" id="KW-0732">Signal</keyword>
<feature type="disulfide bond" evidence="8">
    <location>
        <begin position="191"/>
        <end position="245"/>
    </location>
</feature>
<evidence type="ECO:0000256" key="2">
    <source>
        <dbReference type="ARBA" id="ARBA00022723"/>
    </source>
</evidence>
<organism evidence="10 11">
    <name type="scientific">Albidovulum denitrificans</name>
    <dbReference type="NCBI Taxonomy" id="404881"/>
    <lineage>
        <taxon>Bacteria</taxon>
        <taxon>Pseudomonadati</taxon>
        <taxon>Pseudomonadota</taxon>
        <taxon>Alphaproteobacteria</taxon>
        <taxon>Rhodobacterales</taxon>
        <taxon>Paracoccaceae</taxon>
        <taxon>Albidovulum</taxon>
    </lineage>
</organism>
<dbReference type="GO" id="GO:0046872">
    <property type="term" value="F:metal ion binding"/>
    <property type="evidence" value="ECO:0007669"/>
    <property type="project" value="UniProtKB-KW"/>
</dbReference>
<proteinExistence type="predicted"/>
<dbReference type="GO" id="GO:0006508">
    <property type="term" value="P:proteolysis"/>
    <property type="evidence" value="ECO:0007669"/>
    <property type="project" value="UniProtKB-KW"/>
</dbReference>
<keyword evidence="5" id="KW-0378">Hydrolase</keyword>
<dbReference type="InterPro" id="IPR005073">
    <property type="entry name" value="Peptidase_M74"/>
</dbReference>
<evidence type="ECO:0000256" key="5">
    <source>
        <dbReference type="ARBA" id="ARBA00022801"/>
    </source>
</evidence>
<feature type="signal peptide" evidence="9">
    <location>
        <begin position="1"/>
        <end position="19"/>
    </location>
</feature>
<keyword evidence="4" id="KW-0574">Periplasm</keyword>
<dbReference type="GO" id="GO:0004252">
    <property type="term" value="F:serine-type endopeptidase activity"/>
    <property type="evidence" value="ECO:0007669"/>
    <property type="project" value="InterPro"/>
</dbReference>
<dbReference type="InterPro" id="IPR009045">
    <property type="entry name" value="Zn_M74/Hedgehog-like"/>
</dbReference>
<dbReference type="SUPFAM" id="SSF55166">
    <property type="entry name" value="Hedgehog/DD-peptidase"/>
    <property type="match status" value="1"/>
</dbReference>
<keyword evidence="1" id="KW-0645">Protease</keyword>
<dbReference type="Pfam" id="PF03411">
    <property type="entry name" value="Peptidase_M74"/>
    <property type="match status" value="1"/>
</dbReference>
<dbReference type="OrthoDB" id="1467367at2"/>
<evidence type="ECO:0000256" key="6">
    <source>
        <dbReference type="ARBA" id="ARBA00022833"/>
    </source>
</evidence>
<evidence type="ECO:0000256" key="8">
    <source>
        <dbReference type="PIRSR" id="PIRSR018455-2"/>
    </source>
</evidence>
<comment type="caution">
    <text evidence="10">The sequence shown here is derived from an EMBL/GenBank/DDBJ whole genome shotgun (WGS) entry which is preliminary data.</text>
</comment>
<gene>
    <name evidence="10" type="ORF">LX70_03276</name>
</gene>
<accession>A0A2S8S478</accession>
<dbReference type="NCBIfam" id="NF006947">
    <property type="entry name" value="PRK09429.1"/>
    <property type="match status" value="1"/>
</dbReference>
<keyword evidence="8" id="KW-1015">Disulfide bond</keyword>
<evidence type="ECO:0000256" key="9">
    <source>
        <dbReference type="SAM" id="SignalP"/>
    </source>
</evidence>
<reference evidence="10 11" key="1">
    <citation type="submission" date="2018-02" db="EMBL/GenBank/DDBJ databases">
        <title>Genomic Encyclopedia of Archaeal and Bacterial Type Strains, Phase II (KMG-II): from individual species to whole genera.</title>
        <authorList>
            <person name="Goeker M."/>
        </authorList>
    </citation>
    <scope>NUCLEOTIDE SEQUENCE [LARGE SCALE GENOMIC DNA]</scope>
    <source>
        <strain evidence="10 11">DSM 18921</strain>
    </source>
</reference>
<dbReference type="GO" id="GO:0008237">
    <property type="term" value="F:metallopeptidase activity"/>
    <property type="evidence" value="ECO:0007669"/>
    <property type="project" value="UniProtKB-KW"/>
</dbReference>
<keyword evidence="2" id="KW-0479">Metal-binding</keyword>
<sequence length="297" mass="33032">MIVRLLVILFLALPSAALSAPLAKDLFGAQRGPSQQRPEAIGTYANGCGAGMVQLPESGPTWQAMRLSRNRNWGQPELVQYLMDLSVQARRIGWAGLYIGDMSQPRGGPMKSGHASHQIGLDADIWMLPPKRLNLSRGEREKISSISVRTEDQTRINGNWTPAHQALLRAAASDPRVDRIFVAAAVKIAMCNATPRNDRDWLQKIRPLYGHNTHFHVRLKCPRGARYCKTQKPTVAELSKGGDGCDETLNWWVTTYLEELRNPPKATKKKPGKRKKTAREFTMADLPRACTSVLSSD</sequence>
<evidence type="ECO:0000256" key="4">
    <source>
        <dbReference type="ARBA" id="ARBA00022764"/>
    </source>
</evidence>
<evidence type="ECO:0000256" key="7">
    <source>
        <dbReference type="ARBA" id="ARBA00023049"/>
    </source>
</evidence>
<dbReference type="PIRSF" id="PIRSF018455">
    <property type="entry name" value="MepA"/>
    <property type="match status" value="1"/>
</dbReference>
<keyword evidence="6" id="KW-0862">Zinc</keyword>
<dbReference type="Gene3D" id="3.30.1380.10">
    <property type="match status" value="1"/>
</dbReference>
<dbReference type="Proteomes" id="UP000238338">
    <property type="component" value="Unassembled WGS sequence"/>
</dbReference>
<evidence type="ECO:0000256" key="3">
    <source>
        <dbReference type="ARBA" id="ARBA00022729"/>
    </source>
</evidence>
<name>A0A2S8S478_9RHOB</name>
<evidence type="ECO:0000313" key="11">
    <source>
        <dbReference type="Proteomes" id="UP000238338"/>
    </source>
</evidence>
<evidence type="ECO:0000313" key="10">
    <source>
        <dbReference type="EMBL" id="PQV55611.1"/>
    </source>
</evidence>
<dbReference type="EMBL" id="PVEP01000008">
    <property type="protein sequence ID" value="PQV55611.1"/>
    <property type="molecule type" value="Genomic_DNA"/>
</dbReference>
<protein>
    <submittedName>
        <fullName evidence="10">Penicillin-insensitive murein endopeptidase</fullName>
    </submittedName>
</protein>
<evidence type="ECO:0000256" key="1">
    <source>
        <dbReference type="ARBA" id="ARBA00022670"/>
    </source>
</evidence>
<feature type="chain" id="PRO_5015411643" evidence="9">
    <location>
        <begin position="20"/>
        <end position="297"/>
    </location>
</feature>
<keyword evidence="7" id="KW-0482">Metalloprotease</keyword>